<evidence type="ECO:0000313" key="7">
    <source>
        <dbReference type="EMBL" id="KAL1838916.1"/>
    </source>
</evidence>
<keyword evidence="3 6" id="KW-0812">Transmembrane</keyword>
<dbReference type="PANTHER" id="PTHR43791">
    <property type="entry name" value="PERMEASE-RELATED"/>
    <property type="match status" value="1"/>
</dbReference>
<feature type="transmembrane region" description="Helical" evidence="6">
    <location>
        <begin position="98"/>
        <end position="119"/>
    </location>
</feature>
<name>A0ABR3VC08_9PEZI</name>
<accession>A0ABR3VC08</accession>
<feature type="transmembrane region" description="Helical" evidence="6">
    <location>
        <begin position="64"/>
        <end position="86"/>
    </location>
</feature>
<evidence type="ECO:0000256" key="5">
    <source>
        <dbReference type="ARBA" id="ARBA00023136"/>
    </source>
</evidence>
<evidence type="ECO:0000256" key="1">
    <source>
        <dbReference type="ARBA" id="ARBA00004141"/>
    </source>
</evidence>
<dbReference type="InterPro" id="IPR036259">
    <property type="entry name" value="MFS_trans_sf"/>
</dbReference>
<evidence type="ECO:0000256" key="3">
    <source>
        <dbReference type="ARBA" id="ARBA00022692"/>
    </source>
</evidence>
<evidence type="ECO:0000256" key="4">
    <source>
        <dbReference type="ARBA" id="ARBA00022989"/>
    </source>
</evidence>
<sequence length="195" mass="21972">MGFSTLRTTLIQMPSGAVQLVACPLACYFASRYANSRLLIMLLCLIPFLVGIIGLWLIDESKPYGRLVCLWICFTYTATWTLSMSVATANTAGHTKKITTNAMLLIGYCLGNFVGPFFFKTNQAPVYPLGVGMMFLCTGVQVFTLAGIWVLLWYRNRSRRAYHSEAQTAQAMAVAYEKGLLDETDWQNKYFQYVY</sequence>
<dbReference type="Gene3D" id="1.20.1250.20">
    <property type="entry name" value="MFS general substrate transporter like domains"/>
    <property type="match status" value="1"/>
</dbReference>
<dbReference type="PANTHER" id="PTHR43791:SF97">
    <property type="entry name" value="ALLANTOATE TRANSPORTER, PUTATIVE (AFU_ORTHOLOGUE AFUA_1G14700)-RELATED"/>
    <property type="match status" value="1"/>
</dbReference>
<evidence type="ECO:0000256" key="6">
    <source>
        <dbReference type="SAM" id="Phobius"/>
    </source>
</evidence>
<keyword evidence="5 6" id="KW-0472">Membrane</keyword>
<evidence type="ECO:0000256" key="2">
    <source>
        <dbReference type="ARBA" id="ARBA00022448"/>
    </source>
</evidence>
<feature type="transmembrane region" description="Helical" evidence="6">
    <location>
        <begin position="12"/>
        <end position="31"/>
    </location>
</feature>
<dbReference type="Proteomes" id="UP001586593">
    <property type="component" value="Unassembled WGS sequence"/>
</dbReference>
<keyword evidence="2" id="KW-0813">Transport</keyword>
<evidence type="ECO:0000313" key="8">
    <source>
        <dbReference type="Proteomes" id="UP001586593"/>
    </source>
</evidence>
<comment type="caution">
    <text evidence="7">The sequence shown here is derived from an EMBL/GenBank/DDBJ whole genome shotgun (WGS) entry which is preliminary data.</text>
</comment>
<keyword evidence="8" id="KW-1185">Reference proteome</keyword>
<protein>
    <recommendedName>
        <fullName evidence="9">Allantoate permease</fullName>
    </recommendedName>
</protein>
<keyword evidence="4 6" id="KW-1133">Transmembrane helix</keyword>
<proteinExistence type="predicted"/>
<reference evidence="7 8" key="1">
    <citation type="journal article" date="2024" name="Commun. Biol.">
        <title>Comparative genomic analysis of thermophilic fungi reveals convergent evolutionary adaptations and gene losses.</title>
        <authorList>
            <person name="Steindorff A.S."/>
            <person name="Aguilar-Pontes M.V."/>
            <person name="Robinson A.J."/>
            <person name="Andreopoulos B."/>
            <person name="LaButti K."/>
            <person name="Kuo A."/>
            <person name="Mondo S."/>
            <person name="Riley R."/>
            <person name="Otillar R."/>
            <person name="Haridas S."/>
            <person name="Lipzen A."/>
            <person name="Grimwood J."/>
            <person name="Schmutz J."/>
            <person name="Clum A."/>
            <person name="Reid I.D."/>
            <person name="Moisan M.C."/>
            <person name="Butler G."/>
            <person name="Nguyen T.T.M."/>
            <person name="Dewar K."/>
            <person name="Conant G."/>
            <person name="Drula E."/>
            <person name="Henrissat B."/>
            <person name="Hansel C."/>
            <person name="Singer S."/>
            <person name="Hutchinson M.I."/>
            <person name="de Vries R.P."/>
            <person name="Natvig D.O."/>
            <person name="Powell A.J."/>
            <person name="Tsang A."/>
            <person name="Grigoriev I.V."/>
        </authorList>
    </citation>
    <scope>NUCLEOTIDE SEQUENCE [LARGE SCALE GENOMIC DNA]</scope>
    <source>
        <strain evidence="7 8">ATCC 24622</strain>
    </source>
</reference>
<comment type="subcellular location">
    <subcellularLocation>
        <location evidence="1">Membrane</location>
        <topology evidence="1">Multi-pass membrane protein</topology>
    </subcellularLocation>
</comment>
<dbReference type="SUPFAM" id="SSF103473">
    <property type="entry name" value="MFS general substrate transporter"/>
    <property type="match status" value="1"/>
</dbReference>
<organism evidence="7 8">
    <name type="scientific">Phialemonium thermophilum</name>
    <dbReference type="NCBI Taxonomy" id="223376"/>
    <lineage>
        <taxon>Eukaryota</taxon>
        <taxon>Fungi</taxon>
        <taxon>Dikarya</taxon>
        <taxon>Ascomycota</taxon>
        <taxon>Pezizomycotina</taxon>
        <taxon>Sordariomycetes</taxon>
        <taxon>Sordariomycetidae</taxon>
        <taxon>Cephalothecales</taxon>
        <taxon>Cephalothecaceae</taxon>
        <taxon>Phialemonium</taxon>
    </lineage>
</organism>
<gene>
    <name evidence="7" type="ORF">VTK73DRAFT_4197</name>
</gene>
<dbReference type="EMBL" id="JAZHXJ010002407">
    <property type="protein sequence ID" value="KAL1838916.1"/>
    <property type="molecule type" value="Genomic_DNA"/>
</dbReference>
<evidence type="ECO:0008006" key="9">
    <source>
        <dbReference type="Google" id="ProtNLM"/>
    </source>
</evidence>
<feature type="transmembrane region" description="Helical" evidence="6">
    <location>
        <begin position="38"/>
        <end position="58"/>
    </location>
</feature>
<feature type="transmembrane region" description="Helical" evidence="6">
    <location>
        <begin position="131"/>
        <end position="154"/>
    </location>
</feature>